<comment type="caution">
    <text evidence="2">The sequence shown here is derived from an EMBL/GenBank/DDBJ whole genome shotgun (WGS) entry which is preliminary data.</text>
</comment>
<dbReference type="GO" id="GO:0016887">
    <property type="term" value="F:ATP hydrolysis activity"/>
    <property type="evidence" value="ECO:0007669"/>
    <property type="project" value="InterPro"/>
</dbReference>
<dbReference type="Gene3D" id="3.40.50.300">
    <property type="entry name" value="P-loop containing nucleotide triphosphate hydrolases"/>
    <property type="match status" value="1"/>
</dbReference>
<dbReference type="GO" id="GO:0016020">
    <property type="term" value="C:membrane"/>
    <property type="evidence" value="ECO:0007669"/>
    <property type="project" value="InterPro"/>
</dbReference>
<evidence type="ECO:0000313" key="2">
    <source>
        <dbReference type="EMBL" id="ORZ10900.1"/>
    </source>
</evidence>
<name>A0A1Y2GH85_9FUNG</name>
<proteinExistence type="predicted"/>
<dbReference type="GO" id="GO:0005524">
    <property type="term" value="F:ATP binding"/>
    <property type="evidence" value="ECO:0007669"/>
    <property type="project" value="InterPro"/>
</dbReference>
<dbReference type="OrthoDB" id="1679454at2759"/>
<accession>A0A1Y2GH85</accession>
<dbReference type="InterPro" id="IPR027417">
    <property type="entry name" value="P-loop_NTPase"/>
</dbReference>
<dbReference type="EMBL" id="MCFL01000455">
    <property type="protein sequence ID" value="ORZ10900.1"/>
    <property type="molecule type" value="Genomic_DNA"/>
</dbReference>
<dbReference type="AlphaFoldDB" id="A0A1Y2GH85"/>
<protein>
    <submittedName>
        <fullName evidence="2">p-loop containing nucleoside triphosphate hydrolase protein</fullName>
    </submittedName>
</protein>
<dbReference type="PANTHER" id="PTHR19229:SF205">
    <property type="entry name" value="ABC TRANSPORTER A FAMILY MEMBER 1-RELATED"/>
    <property type="match status" value="1"/>
</dbReference>
<dbReference type="Pfam" id="PF00005">
    <property type="entry name" value="ABC_tran"/>
    <property type="match status" value="1"/>
</dbReference>
<dbReference type="InterPro" id="IPR026082">
    <property type="entry name" value="ABCA"/>
</dbReference>
<keyword evidence="3" id="KW-1185">Reference proteome</keyword>
<keyword evidence="2" id="KW-0378">Hydrolase</keyword>
<evidence type="ECO:0000313" key="3">
    <source>
        <dbReference type="Proteomes" id="UP000193411"/>
    </source>
</evidence>
<dbReference type="STRING" id="765915.A0A1Y2GH85"/>
<evidence type="ECO:0000259" key="1">
    <source>
        <dbReference type="Pfam" id="PF00005"/>
    </source>
</evidence>
<dbReference type="SUPFAM" id="SSF52540">
    <property type="entry name" value="P-loop containing nucleoside triphosphate hydrolases"/>
    <property type="match status" value="1"/>
</dbReference>
<dbReference type="GO" id="GO:0140359">
    <property type="term" value="F:ABC-type transporter activity"/>
    <property type="evidence" value="ECO:0007669"/>
    <property type="project" value="InterPro"/>
</dbReference>
<dbReference type="InterPro" id="IPR003439">
    <property type="entry name" value="ABC_transporter-like_ATP-bd"/>
</dbReference>
<organism evidence="2 3">
    <name type="scientific">Catenaria anguillulae PL171</name>
    <dbReference type="NCBI Taxonomy" id="765915"/>
    <lineage>
        <taxon>Eukaryota</taxon>
        <taxon>Fungi</taxon>
        <taxon>Fungi incertae sedis</taxon>
        <taxon>Blastocladiomycota</taxon>
        <taxon>Blastocladiomycetes</taxon>
        <taxon>Blastocladiales</taxon>
        <taxon>Catenariaceae</taxon>
        <taxon>Catenaria</taxon>
    </lineage>
</organism>
<dbReference type="GO" id="GO:0005319">
    <property type="term" value="F:lipid transporter activity"/>
    <property type="evidence" value="ECO:0007669"/>
    <property type="project" value="TreeGrafter"/>
</dbReference>
<sequence length="187" mass="20437">MPLGDRAEFRVMGEDDDVAEERKKVFDKGTVCLLCAYSWSHRGWKLTISESVLTDVDAAVRIGNLRKVYRNSLFFASKTDKVAVRSLCLTLGEGELLALLGQNGAGKSTTMSMLSGLTPPSAGDAVIFGKSVTEDMDEIRANIGICPQHDLLFNDLTPIEHIELYGGSSTCPRPKLKVCKERLEAVV</sequence>
<dbReference type="PANTHER" id="PTHR19229">
    <property type="entry name" value="ATP-BINDING CASSETTE TRANSPORTER SUBFAMILY A ABCA"/>
    <property type="match status" value="1"/>
</dbReference>
<feature type="domain" description="ABC transporter" evidence="1">
    <location>
        <begin position="86"/>
        <end position="161"/>
    </location>
</feature>
<gene>
    <name evidence="2" type="ORF">BCR44DRAFT_1237437</name>
</gene>
<reference evidence="2 3" key="1">
    <citation type="submission" date="2016-07" db="EMBL/GenBank/DDBJ databases">
        <title>Pervasive Adenine N6-methylation of Active Genes in Fungi.</title>
        <authorList>
            <consortium name="DOE Joint Genome Institute"/>
            <person name="Mondo S.J."/>
            <person name="Dannebaum R.O."/>
            <person name="Kuo R.C."/>
            <person name="Labutti K."/>
            <person name="Haridas S."/>
            <person name="Kuo A."/>
            <person name="Salamov A."/>
            <person name="Ahrendt S.R."/>
            <person name="Lipzen A."/>
            <person name="Sullivan W."/>
            <person name="Andreopoulos W.B."/>
            <person name="Clum A."/>
            <person name="Lindquist E."/>
            <person name="Daum C."/>
            <person name="Ramamoorthy G.K."/>
            <person name="Gryganskyi A."/>
            <person name="Culley D."/>
            <person name="Magnuson J.K."/>
            <person name="James T.Y."/>
            <person name="O'Malley M.A."/>
            <person name="Stajich J.E."/>
            <person name="Spatafora J.W."/>
            <person name="Visel A."/>
            <person name="Grigoriev I.V."/>
        </authorList>
    </citation>
    <scope>NUCLEOTIDE SEQUENCE [LARGE SCALE GENOMIC DNA]</scope>
    <source>
        <strain evidence="2 3">PL171</strain>
    </source>
</reference>
<dbReference type="Proteomes" id="UP000193411">
    <property type="component" value="Unassembled WGS sequence"/>
</dbReference>